<dbReference type="InterPro" id="IPR047217">
    <property type="entry name" value="S49_SppA_67K_type_N"/>
</dbReference>
<name>A0A7W9EEL5_9SPHN</name>
<dbReference type="GO" id="GO:0008236">
    <property type="term" value="F:serine-type peptidase activity"/>
    <property type="evidence" value="ECO:0007669"/>
    <property type="project" value="UniProtKB-KW"/>
</dbReference>
<reference evidence="10 11" key="1">
    <citation type="submission" date="2020-08" db="EMBL/GenBank/DDBJ databases">
        <title>Genomic Encyclopedia of Type Strains, Phase IV (KMG-IV): sequencing the most valuable type-strain genomes for metagenomic binning, comparative biology and taxonomic classification.</title>
        <authorList>
            <person name="Goeker M."/>
        </authorList>
    </citation>
    <scope>NUCLEOTIDE SEQUENCE [LARGE SCALE GENOMIC DNA]</scope>
    <source>
        <strain evidence="10 11">DSM 25079</strain>
    </source>
</reference>
<feature type="active site" description="Nucleophile" evidence="7">
    <location>
        <position position="394"/>
    </location>
</feature>
<dbReference type="PANTHER" id="PTHR33209">
    <property type="entry name" value="PROTEASE 4"/>
    <property type="match status" value="1"/>
</dbReference>
<dbReference type="GO" id="GO:0016020">
    <property type="term" value="C:membrane"/>
    <property type="evidence" value="ECO:0007669"/>
    <property type="project" value="UniProtKB-SubCell"/>
</dbReference>
<keyword evidence="11" id="KW-1185">Reference proteome</keyword>
<dbReference type="SUPFAM" id="SSF52096">
    <property type="entry name" value="ClpP/crotonase"/>
    <property type="match status" value="2"/>
</dbReference>
<dbReference type="GO" id="GO:0006465">
    <property type="term" value="P:signal peptide processing"/>
    <property type="evidence" value="ECO:0007669"/>
    <property type="project" value="InterPro"/>
</dbReference>
<evidence type="ECO:0000259" key="9">
    <source>
        <dbReference type="Pfam" id="PF01343"/>
    </source>
</evidence>
<dbReference type="PANTHER" id="PTHR33209:SF1">
    <property type="entry name" value="PEPTIDASE S49 DOMAIN-CONTAINING PROTEIN"/>
    <property type="match status" value="1"/>
</dbReference>
<gene>
    <name evidence="10" type="ORF">FHS49_002180</name>
</gene>
<proteinExistence type="inferred from homology"/>
<evidence type="ECO:0000256" key="6">
    <source>
        <dbReference type="ARBA" id="ARBA00023136"/>
    </source>
</evidence>
<organism evidence="10 11">
    <name type="scientific">Sphingobium boeckii</name>
    <dbReference type="NCBI Taxonomy" id="1082345"/>
    <lineage>
        <taxon>Bacteria</taxon>
        <taxon>Pseudomonadati</taxon>
        <taxon>Pseudomonadota</taxon>
        <taxon>Alphaproteobacteria</taxon>
        <taxon>Sphingomonadales</taxon>
        <taxon>Sphingomonadaceae</taxon>
        <taxon>Sphingobium</taxon>
    </lineage>
</organism>
<keyword evidence="4 10" id="KW-0378">Hydrolase</keyword>
<comment type="subcellular location">
    <subcellularLocation>
        <location evidence="1">Membrane</location>
    </subcellularLocation>
</comment>
<evidence type="ECO:0000256" key="7">
    <source>
        <dbReference type="PIRSR" id="PIRSR001217-1"/>
    </source>
</evidence>
<keyword evidence="5" id="KW-0720">Serine protease</keyword>
<dbReference type="Proteomes" id="UP000549617">
    <property type="component" value="Unassembled WGS sequence"/>
</dbReference>
<dbReference type="InterPro" id="IPR048254">
    <property type="entry name" value="CDP_ALCOHOL_P_TRANSF_CS"/>
</dbReference>
<dbReference type="InterPro" id="IPR047272">
    <property type="entry name" value="S49_SppA_C"/>
</dbReference>
<dbReference type="NCBIfam" id="TIGR00705">
    <property type="entry name" value="SppA_67K"/>
    <property type="match status" value="1"/>
</dbReference>
<dbReference type="NCBIfam" id="TIGR00706">
    <property type="entry name" value="SppA_dom"/>
    <property type="match status" value="1"/>
</dbReference>
<dbReference type="InterPro" id="IPR004635">
    <property type="entry name" value="Pept_S49_SppA"/>
</dbReference>
<evidence type="ECO:0000256" key="4">
    <source>
        <dbReference type="ARBA" id="ARBA00022801"/>
    </source>
</evidence>
<comment type="caution">
    <text evidence="10">The sequence shown here is derived from an EMBL/GenBank/DDBJ whole genome shotgun (WGS) entry which is preliminary data.</text>
</comment>
<accession>A0A7W9EEL5</accession>
<dbReference type="EMBL" id="JACIJC010000003">
    <property type="protein sequence ID" value="MBB5686164.1"/>
    <property type="molecule type" value="Genomic_DNA"/>
</dbReference>
<evidence type="ECO:0000313" key="10">
    <source>
        <dbReference type="EMBL" id="MBB5686164.1"/>
    </source>
</evidence>
<evidence type="ECO:0000256" key="2">
    <source>
        <dbReference type="ARBA" id="ARBA00008683"/>
    </source>
</evidence>
<keyword evidence="6 8" id="KW-0472">Membrane</keyword>
<keyword evidence="8" id="KW-1133">Transmembrane helix</keyword>
<dbReference type="InterPro" id="IPR002142">
    <property type="entry name" value="Peptidase_S49"/>
</dbReference>
<evidence type="ECO:0000256" key="5">
    <source>
        <dbReference type="ARBA" id="ARBA00022825"/>
    </source>
</evidence>
<protein>
    <submittedName>
        <fullName evidence="10">Protease-4</fullName>
        <ecNumber evidence="10">3.4.21.-</ecNumber>
    </submittedName>
</protein>
<dbReference type="InterPro" id="IPR029045">
    <property type="entry name" value="ClpP/crotonase-like_dom_sf"/>
</dbReference>
<evidence type="ECO:0000256" key="1">
    <source>
        <dbReference type="ARBA" id="ARBA00004370"/>
    </source>
</evidence>
<comment type="similarity">
    <text evidence="2">Belongs to the peptidase S49 family.</text>
</comment>
<dbReference type="Pfam" id="PF01343">
    <property type="entry name" value="Peptidase_S49"/>
    <property type="match status" value="2"/>
</dbReference>
<feature type="active site" description="Proton donor/acceptor" evidence="7">
    <location>
        <position position="193"/>
    </location>
</feature>
<sequence>MSFVRKAWKLLVAIKDGLVLLLMLLFFAGLYSLLSGRPNPVAIPGGALLVSLDGSLVEQPQEADPVAALLGNSPVMREHRLRDVVHALETAATDSRIKVVVLDLDKFAGGGQAAIARAAEAVDKVRAAKKPVLAYATGYSDDSYQLAAHASEIWLDPFGMTLFTGPGGSRLYYKGLIDKLGVTTHVYRVGTYKSFVEPYTRTDQSPEAKQADQALSGALWQNWQDMVAATRPKAQLASFIARPQEKILAAGGDMAKAALDAGLVDKLGDRTAFGQRLAEIVGPEAGKPVGSFAHTNLDAWVAANPLPSAGPAIGVITVAGEIVDGEAKPGTAGGDTIAKLLLEGLSQKNLKALVVRVDSPGGSVLASEKIRQAILQAKAAGLPIVVSMGSVAASGGYWVSTPADRIFAEPSTVTGSIGVFGIIPSFENALGKVGVTTDGVKTTPLSGQPDILGGTSPEFDALIQSSIENVYARFIALVGQSRKMPVAKVDQIAQGRVWDGGTARQIGLVDQFGSIEDAIADAAKRAKLDPAKVHAEYLDQKPSLTASFLKSWTDRNRDGDEQQGSADLISRLSQQRTLALFQAVQDAQGLAQGPALRVQCLECPKTGVNMTNSSKGVFAQLVAWLAR</sequence>
<feature type="domain" description="Peptidase S49" evidence="9">
    <location>
        <begin position="377"/>
        <end position="528"/>
    </location>
</feature>
<keyword evidence="8" id="KW-0812">Transmembrane</keyword>
<evidence type="ECO:0000256" key="8">
    <source>
        <dbReference type="SAM" id="Phobius"/>
    </source>
</evidence>
<dbReference type="EC" id="3.4.21.-" evidence="10"/>
<keyword evidence="3 10" id="KW-0645">Protease</keyword>
<dbReference type="InterPro" id="IPR004634">
    <property type="entry name" value="Pept_S49_pIV"/>
</dbReference>
<dbReference type="CDD" id="cd07018">
    <property type="entry name" value="S49_SppA_67K_type"/>
    <property type="match status" value="1"/>
</dbReference>
<feature type="domain" description="Peptidase S49" evidence="9">
    <location>
        <begin position="126"/>
        <end position="279"/>
    </location>
</feature>
<dbReference type="PROSITE" id="PS00379">
    <property type="entry name" value="CDP_ALCOHOL_P_TRANSF"/>
    <property type="match status" value="1"/>
</dbReference>
<evidence type="ECO:0000313" key="11">
    <source>
        <dbReference type="Proteomes" id="UP000549617"/>
    </source>
</evidence>
<dbReference type="CDD" id="cd07023">
    <property type="entry name" value="S49_Sppa_N_C"/>
    <property type="match status" value="1"/>
</dbReference>
<dbReference type="Gene3D" id="3.90.226.10">
    <property type="entry name" value="2-enoyl-CoA Hydratase, Chain A, domain 1"/>
    <property type="match status" value="4"/>
</dbReference>
<dbReference type="PIRSF" id="PIRSF001217">
    <property type="entry name" value="Protease_4_SppA"/>
    <property type="match status" value="1"/>
</dbReference>
<dbReference type="RefSeq" id="WP_184018254.1">
    <property type="nucleotide sequence ID" value="NZ_JACIJC010000003.1"/>
</dbReference>
<feature type="transmembrane region" description="Helical" evidence="8">
    <location>
        <begin position="12"/>
        <end position="34"/>
    </location>
</feature>
<dbReference type="AlphaFoldDB" id="A0A7W9EEL5"/>
<evidence type="ECO:0000256" key="3">
    <source>
        <dbReference type="ARBA" id="ARBA00022670"/>
    </source>
</evidence>